<keyword evidence="4" id="KW-1185">Reference proteome</keyword>
<proteinExistence type="predicted"/>
<dbReference type="CDD" id="cd04301">
    <property type="entry name" value="NAT_SF"/>
    <property type="match status" value="1"/>
</dbReference>
<dbReference type="PROSITE" id="PS51186">
    <property type="entry name" value="GNAT"/>
    <property type="match status" value="1"/>
</dbReference>
<dbReference type="Pfam" id="PF00583">
    <property type="entry name" value="Acetyltransf_1"/>
    <property type="match status" value="1"/>
</dbReference>
<evidence type="ECO:0000313" key="3">
    <source>
        <dbReference type="EMBL" id="MDG0863659.1"/>
    </source>
</evidence>
<dbReference type="PANTHER" id="PTHR13947">
    <property type="entry name" value="GNAT FAMILY N-ACETYLTRANSFERASE"/>
    <property type="match status" value="1"/>
</dbReference>
<evidence type="ECO:0000313" key="4">
    <source>
        <dbReference type="Proteomes" id="UP001152766"/>
    </source>
</evidence>
<feature type="domain" description="N-acetyltransferase" evidence="2">
    <location>
        <begin position="6"/>
        <end position="173"/>
    </location>
</feature>
<dbReference type="SUPFAM" id="SSF55729">
    <property type="entry name" value="Acyl-CoA N-acyltransferases (Nat)"/>
    <property type="match status" value="1"/>
</dbReference>
<gene>
    <name evidence="3" type="ORF">EXJ73_14425</name>
</gene>
<evidence type="ECO:0000256" key="1">
    <source>
        <dbReference type="ARBA" id="ARBA00022679"/>
    </source>
</evidence>
<dbReference type="Proteomes" id="UP001152766">
    <property type="component" value="Unassembled WGS sequence"/>
</dbReference>
<reference evidence="3" key="1">
    <citation type="submission" date="2019-02" db="EMBL/GenBank/DDBJ databases">
        <title>Draft genome of the type strain Pelomonas aquatica CCUG 52575T.</title>
        <authorList>
            <person name="Gomila M."/>
            <person name="Lalucat J."/>
        </authorList>
    </citation>
    <scope>NUCLEOTIDE SEQUENCE</scope>
    <source>
        <strain evidence="3">CCUG 52575</strain>
    </source>
</reference>
<sequence length="174" mass="18933">MAEPDVQIRAMLEPDLLGYKALRDAMLARHPDAFTSDAETEGLRDIASYRSRLTGGATLFTLVALDDAHLVGALTCEREPRRKVQHIAHLIGMMVADSHRGRGIGRALLVAGIERLQATPGLAQVTLSVTAGNRAAVGLYESQGFVRYGCLPDAVRLPDGRRLDKALMFRRLDG</sequence>
<name>A0A9X4LIQ1_9BURK</name>
<keyword evidence="1" id="KW-0808">Transferase</keyword>
<dbReference type="EMBL" id="SGUG01000020">
    <property type="protein sequence ID" value="MDG0863659.1"/>
    <property type="molecule type" value="Genomic_DNA"/>
</dbReference>
<protein>
    <submittedName>
        <fullName evidence="3">N-acetyltransferase</fullName>
    </submittedName>
</protein>
<evidence type="ECO:0000259" key="2">
    <source>
        <dbReference type="PROSITE" id="PS51186"/>
    </source>
</evidence>
<organism evidence="3 4">
    <name type="scientific">Pelomonas aquatica</name>
    <dbReference type="NCBI Taxonomy" id="431058"/>
    <lineage>
        <taxon>Bacteria</taxon>
        <taxon>Pseudomonadati</taxon>
        <taxon>Pseudomonadota</taxon>
        <taxon>Betaproteobacteria</taxon>
        <taxon>Burkholderiales</taxon>
        <taxon>Sphaerotilaceae</taxon>
        <taxon>Roseateles</taxon>
    </lineage>
</organism>
<dbReference type="PANTHER" id="PTHR13947:SF37">
    <property type="entry name" value="LD18367P"/>
    <property type="match status" value="1"/>
</dbReference>
<dbReference type="InterPro" id="IPR000182">
    <property type="entry name" value="GNAT_dom"/>
</dbReference>
<dbReference type="GO" id="GO:0008080">
    <property type="term" value="F:N-acetyltransferase activity"/>
    <property type="evidence" value="ECO:0007669"/>
    <property type="project" value="InterPro"/>
</dbReference>
<dbReference type="RefSeq" id="WP_268149537.1">
    <property type="nucleotide sequence ID" value="NZ_JAPPUW010000007.1"/>
</dbReference>
<dbReference type="InterPro" id="IPR050769">
    <property type="entry name" value="NAT_camello-type"/>
</dbReference>
<dbReference type="Gene3D" id="3.40.630.30">
    <property type="match status" value="1"/>
</dbReference>
<dbReference type="InterPro" id="IPR016181">
    <property type="entry name" value="Acyl_CoA_acyltransferase"/>
</dbReference>
<accession>A0A9X4LIQ1</accession>
<dbReference type="AlphaFoldDB" id="A0A9X4LIQ1"/>
<comment type="caution">
    <text evidence="3">The sequence shown here is derived from an EMBL/GenBank/DDBJ whole genome shotgun (WGS) entry which is preliminary data.</text>
</comment>